<protein>
    <submittedName>
        <fullName evidence="3">Uncharacterized protein</fullName>
    </submittedName>
</protein>
<gene>
    <name evidence="3" type="ORF">B0H66DRAFT_337383</name>
</gene>
<reference evidence="3" key="1">
    <citation type="journal article" date="2023" name="Mol. Phylogenet. Evol.">
        <title>Genome-scale phylogeny and comparative genomics of the fungal order Sordariales.</title>
        <authorList>
            <person name="Hensen N."/>
            <person name="Bonometti L."/>
            <person name="Westerberg I."/>
            <person name="Brannstrom I.O."/>
            <person name="Guillou S."/>
            <person name="Cros-Aarteil S."/>
            <person name="Calhoun S."/>
            <person name="Haridas S."/>
            <person name="Kuo A."/>
            <person name="Mondo S."/>
            <person name="Pangilinan J."/>
            <person name="Riley R."/>
            <person name="LaButti K."/>
            <person name="Andreopoulos B."/>
            <person name="Lipzen A."/>
            <person name="Chen C."/>
            <person name="Yan M."/>
            <person name="Daum C."/>
            <person name="Ng V."/>
            <person name="Clum A."/>
            <person name="Steindorff A."/>
            <person name="Ohm R.A."/>
            <person name="Martin F."/>
            <person name="Silar P."/>
            <person name="Natvig D.O."/>
            <person name="Lalanne C."/>
            <person name="Gautier V."/>
            <person name="Ament-Velasquez S.L."/>
            <person name="Kruys A."/>
            <person name="Hutchinson M.I."/>
            <person name="Powell A.J."/>
            <person name="Barry K."/>
            <person name="Miller A.N."/>
            <person name="Grigoriev I.V."/>
            <person name="Debuchy R."/>
            <person name="Gladieux P."/>
            <person name="Hiltunen Thoren M."/>
            <person name="Johannesson H."/>
        </authorList>
    </citation>
    <scope>NUCLEOTIDE SEQUENCE</scope>
    <source>
        <strain evidence="3">CBS 118394</strain>
    </source>
</reference>
<feature type="region of interest" description="Disordered" evidence="1">
    <location>
        <begin position="237"/>
        <end position="262"/>
    </location>
</feature>
<dbReference type="Proteomes" id="UP001283341">
    <property type="component" value="Unassembled WGS sequence"/>
</dbReference>
<proteinExistence type="predicted"/>
<organism evidence="3 4">
    <name type="scientific">Apodospora peruviana</name>
    <dbReference type="NCBI Taxonomy" id="516989"/>
    <lineage>
        <taxon>Eukaryota</taxon>
        <taxon>Fungi</taxon>
        <taxon>Dikarya</taxon>
        <taxon>Ascomycota</taxon>
        <taxon>Pezizomycotina</taxon>
        <taxon>Sordariomycetes</taxon>
        <taxon>Sordariomycetidae</taxon>
        <taxon>Sordariales</taxon>
        <taxon>Lasiosphaeriaceae</taxon>
        <taxon>Apodospora</taxon>
    </lineage>
</organism>
<accession>A0AAE0M252</accession>
<dbReference type="AlphaFoldDB" id="A0AAE0M252"/>
<name>A0AAE0M252_9PEZI</name>
<comment type="caution">
    <text evidence="3">The sequence shown here is derived from an EMBL/GenBank/DDBJ whole genome shotgun (WGS) entry which is preliminary data.</text>
</comment>
<keyword evidence="2" id="KW-0732">Signal</keyword>
<sequence length="290" mass="30309">MKFLSVLLLSAAGSAIAEGGGGRRFRNGTSTATSTKGQCRQVARLTELTSLAADETKLEEITKNNATRVEAIKAKASAAAEQLATLSANSTLMATCEQIFAVNAMEDACQEMAHLEKLQALVANQTALDEKTKNNATRADALKAKVEKEAADLTAMQSNATLTQFCSVQTTKETCRDMSKLQKQVDMAANTTALEAKFDGNTTKIERFQAKVAEKKAELEAMQGNSTLVEMCASLKSESGSSDSTGLGSSTSEEQSQSSGGVTAGAGALKPLGTMMASLGAVSLFGLLIL</sequence>
<feature type="compositionally biased region" description="Low complexity" evidence="1">
    <location>
        <begin position="237"/>
        <end position="261"/>
    </location>
</feature>
<feature type="signal peptide" evidence="2">
    <location>
        <begin position="1"/>
        <end position="17"/>
    </location>
</feature>
<reference evidence="3" key="2">
    <citation type="submission" date="2023-06" db="EMBL/GenBank/DDBJ databases">
        <authorList>
            <consortium name="Lawrence Berkeley National Laboratory"/>
            <person name="Haridas S."/>
            <person name="Hensen N."/>
            <person name="Bonometti L."/>
            <person name="Westerberg I."/>
            <person name="Brannstrom I.O."/>
            <person name="Guillou S."/>
            <person name="Cros-Aarteil S."/>
            <person name="Calhoun S."/>
            <person name="Kuo A."/>
            <person name="Mondo S."/>
            <person name="Pangilinan J."/>
            <person name="Riley R."/>
            <person name="Labutti K."/>
            <person name="Andreopoulos B."/>
            <person name="Lipzen A."/>
            <person name="Chen C."/>
            <person name="Yanf M."/>
            <person name="Daum C."/>
            <person name="Ng V."/>
            <person name="Clum A."/>
            <person name="Steindorff A."/>
            <person name="Ohm R."/>
            <person name="Martin F."/>
            <person name="Silar P."/>
            <person name="Natvig D."/>
            <person name="Lalanne C."/>
            <person name="Gautier V."/>
            <person name="Ament-Velasquez S.L."/>
            <person name="Kruys A."/>
            <person name="Hutchinson M.I."/>
            <person name="Powell A.J."/>
            <person name="Barry K."/>
            <person name="Miller A.N."/>
            <person name="Grigoriev I.V."/>
            <person name="Debuchy R."/>
            <person name="Gladieux P."/>
            <person name="Thoren M.H."/>
            <person name="Johannesson H."/>
        </authorList>
    </citation>
    <scope>NUCLEOTIDE SEQUENCE</scope>
    <source>
        <strain evidence="3">CBS 118394</strain>
    </source>
</reference>
<keyword evidence="4" id="KW-1185">Reference proteome</keyword>
<evidence type="ECO:0000256" key="1">
    <source>
        <dbReference type="SAM" id="MobiDB-lite"/>
    </source>
</evidence>
<evidence type="ECO:0000256" key="2">
    <source>
        <dbReference type="SAM" id="SignalP"/>
    </source>
</evidence>
<feature type="chain" id="PRO_5042086632" evidence="2">
    <location>
        <begin position="18"/>
        <end position="290"/>
    </location>
</feature>
<dbReference type="EMBL" id="JAUEDM010000006">
    <property type="protein sequence ID" value="KAK3315229.1"/>
    <property type="molecule type" value="Genomic_DNA"/>
</dbReference>
<evidence type="ECO:0000313" key="4">
    <source>
        <dbReference type="Proteomes" id="UP001283341"/>
    </source>
</evidence>
<evidence type="ECO:0000313" key="3">
    <source>
        <dbReference type="EMBL" id="KAK3315229.1"/>
    </source>
</evidence>